<evidence type="ECO:0000313" key="2">
    <source>
        <dbReference type="Proteomes" id="UP000654482"/>
    </source>
</evidence>
<reference evidence="1" key="1">
    <citation type="submission" date="2020-10" db="EMBL/GenBank/DDBJ databases">
        <authorList>
            <person name="Castelo-Branco R."/>
            <person name="Eusebio N."/>
            <person name="Adriana R."/>
            <person name="Vieira A."/>
            <person name="Brugerolle De Fraissinette N."/>
            <person name="Rezende De Castro R."/>
            <person name="Schneider M.P."/>
            <person name="Vasconcelos V."/>
            <person name="Leao P.N."/>
        </authorList>
    </citation>
    <scope>NUCLEOTIDE SEQUENCE</scope>
    <source>
        <strain evidence="1">LEGE 07157</strain>
    </source>
</reference>
<keyword evidence="2" id="KW-1185">Reference proteome</keyword>
<sequence>MLVILTDEQILSPKQVCQGCLMANRSGLPRWNRGKLGCGQVLDRSRQNRPMLYECQMGFRVAEIEGAIALS</sequence>
<evidence type="ECO:0000313" key="1">
    <source>
        <dbReference type="EMBL" id="MBE9114332.1"/>
    </source>
</evidence>
<dbReference type="EMBL" id="JADEWZ010000001">
    <property type="protein sequence ID" value="MBE9114332.1"/>
    <property type="molecule type" value="Genomic_DNA"/>
</dbReference>
<proteinExistence type="predicted"/>
<dbReference type="RefSeq" id="WP_194027418.1">
    <property type="nucleotide sequence ID" value="NZ_JADEWZ010000001.1"/>
</dbReference>
<protein>
    <submittedName>
        <fullName evidence="1">Uncharacterized protein</fullName>
    </submittedName>
</protein>
<accession>A0A8J7B2G0</accession>
<name>A0A8J7B2G0_9CYAN</name>
<organism evidence="1 2">
    <name type="scientific">Lusitaniella coriacea LEGE 07157</name>
    <dbReference type="NCBI Taxonomy" id="945747"/>
    <lineage>
        <taxon>Bacteria</taxon>
        <taxon>Bacillati</taxon>
        <taxon>Cyanobacteriota</taxon>
        <taxon>Cyanophyceae</taxon>
        <taxon>Spirulinales</taxon>
        <taxon>Lusitaniellaceae</taxon>
        <taxon>Lusitaniella</taxon>
    </lineage>
</organism>
<dbReference type="Proteomes" id="UP000654482">
    <property type="component" value="Unassembled WGS sequence"/>
</dbReference>
<comment type="caution">
    <text evidence="1">The sequence shown here is derived from an EMBL/GenBank/DDBJ whole genome shotgun (WGS) entry which is preliminary data.</text>
</comment>
<dbReference type="AlphaFoldDB" id="A0A8J7B2G0"/>
<gene>
    <name evidence="1" type="ORF">IQ249_00325</name>
</gene>